<dbReference type="Proteomes" id="UP001251528">
    <property type="component" value="Unassembled WGS sequence"/>
</dbReference>
<comment type="subcellular location">
    <subcellularLocation>
        <location evidence="1">Nucleus</location>
    </subcellularLocation>
</comment>
<keyword evidence="5" id="KW-0238">DNA-binding</keyword>
<evidence type="ECO:0000256" key="2">
    <source>
        <dbReference type="ARBA" id="ARBA00022723"/>
    </source>
</evidence>
<organism evidence="9 10">
    <name type="scientific">Conoideocrella luteorostrata</name>
    <dbReference type="NCBI Taxonomy" id="1105319"/>
    <lineage>
        <taxon>Eukaryota</taxon>
        <taxon>Fungi</taxon>
        <taxon>Dikarya</taxon>
        <taxon>Ascomycota</taxon>
        <taxon>Pezizomycotina</taxon>
        <taxon>Sordariomycetes</taxon>
        <taxon>Hypocreomycetidae</taxon>
        <taxon>Hypocreales</taxon>
        <taxon>Clavicipitaceae</taxon>
        <taxon>Conoideocrella</taxon>
    </lineage>
</organism>
<dbReference type="GO" id="GO:0000981">
    <property type="term" value="F:DNA-binding transcription factor activity, RNA polymerase II-specific"/>
    <property type="evidence" value="ECO:0007669"/>
    <property type="project" value="TreeGrafter"/>
</dbReference>
<reference evidence="9" key="1">
    <citation type="submission" date="2023-06" db="EMBL/GenBank/DDBJ databases">
        <title>Conoideocrella luteorostrata (Hypocreales: Clavicipitaceae), a potential biocontrol fungus for elongate hemlock scale in United States Christmas tree production areas.</title>
        <authorList>
            <person name="Barrett H."/>
            <person name="Lovett B."/>
            <person name="Macias A.M."/>
            <person name="Stajich J.E."/>
            <person name="Kasson M.T."/>
        </authorList>
    </citation>
    <scope>NUCLEOTIDE SEQUENCE</scope>
    <source>
        <strain evidence="9">ARSEF 14590</strain>
    </source>
</reference>
<dbReference type="EMBL" id="JASWJB010000420">
    <property type="protein sequence ID" value="KAK2590585.1"/>
    <property type="molecule type" value="Genomic_DNA"/>
</dbReference>
<evidence type="ECO:0000256" key="1">
    <source>
        <dbReference type="ARBA" id="ARBA00004123"/>
    </source>
</evidence>
<evidence type="ECO:0000256" key="8">
    <source>
        <dbReference type="SAM" id="MobiDB-lite"/>
    </source>
</evidence>
<sequence length="223" mass="25274">MRAHRVALDNLPNAPEASVVRRLPTTTTEAEDGYALDFNENPEARSPARPSNESRQTAGLGHDRYRTHGFRSRSIVTMFNLLEAGPVASNLDSGSLPGLPSAKMASHLVQTVYLYTQARYCIVDWAKVRDWHLQKDRICFSTQEDDVQDQIGAFFLWAIYAIGAQFVPNAEHTPEEYYARAHSYLEVVLAQQNLHTIQAFLTLIQFYFRASVSEGSKSHWRSR</sequence>
<dbReference type="GO" id="GO:0045944">
    <property type="term" value="P:positive regulation of transcription by RNA polymerase II"/>
    <property type="evidence" value="ECO:0007669"/>
    <property type="project" value="TreeGrafter"/>
</dbReference>
<keyword evidence="4" id="KW-0805">Transcription regulation</keyword>
<evidence type="ECO:0000313" key="10">
    <source>
        <dbReference type="Proteomes" id="UP001251528"/>
    </source>
</evidence>
<keyword evidence="2" id="KW-0479">Metal-binding</keyword>
<proteinExistence type="predicted"/>
<dbReference type="CDD" id="cd12148">
    <property type="entry name" value="fungal_TF_MHR"/>
    <property type="match status" value="1"/>
</dbReference>
<evidence type="ECO:0000256" key="7">
    <source>
        <dbReference type="ARBA" id="ARBA00023242"/>
    </source>
</evidence>
<evidence type="ECO:0000313" key="9">
    <source>
        <dbReference type="EMBL" id="KAK2590585.1"/>
    </source>
</evidence>
<evidence type="ECO:0000256" key="6">
    <source>
        <dbReference type="ARBA" id="ARBA00023163"/>
    </source>
</evidence>
<keyword evidence="3" id="KW-0862">Zinc</keyword>
<keyword evidence="10" id="KW-1185">Reference proteome</keyword>
<dbReference type="AlphaFoldDB" id="A0AAJ0CCJ9"/>
<keyword evidence="7" id="KW-0539">Nucleus</keyword>
<dbReference type="GO" id="GO:0043565">
    <property type="term" value="F:sequence-specific DNA binding"/>
    <property type="evidence" value="ECO:0007669"/>
    <property type="project" value="TreeGrafter"/>
</dbReference>
<dbReference type="PANTHER" id="PTHR47782">
    <property type="entry name" value="ZN(II)2CYS6 TRANSCRIPTION FACTOR (EUROFUNG)-RELATED"/>
    <property type="match status" value="1"/>
</dbReference>
<evidence type="ECO:0000256" key="3">
    <source>
        <dbReference type="ARBA" id="ARBA00022833"/>
    </source>
</evidence>
<comment type="caution">
    <text evidence="9">The sequence shown here is derived from an EMBL/GenBank/DDBJ whole genome shotgun (WGS) entry which is preliminary data.</text>
</comment>
<evidence type="ECO:0000256" key="4">
    <source>
        <dbReference type="ARBA" id="ARBA00023015"/>
    </source>
</evidence>
<name>A0AAJ0CCJ9_9HYPO</name>
<dbReference type="InterPro" id="IPR052202">
    <property type="entry name" value="Yeast_MetPath_Reg"/>
</dbReference>
<dbReference type="GO" id="GO:0005634">
    <property type="term" value="C:nucleus"/>
    <property type="evidence" value="ECO:0007669"/>
    <property type="project" value="UniProtKB-SubCell"/>
</dbReference>
<evidence type="ECO:0000256" key="5">
    <source>
        <dbReference type="ARBA" id="ARBA00023125"/>
    </source>
</evidence>
<dbReference type="PANTHER" id="PTHR47782:SF12">
    <property type="entry name" value="ZN(II)2CYS6 TRANSCRIPTION FACTOR (EUROFUNG)"/>
    <property type="match status" value="1"/>
</dbReference>
<keyword evidence="6" id="KW-0804">Transcription</keyword>
<protein>
    <submittedName>
        <fullName evidence="9">Uncharacterized protein</fullName>
    </submittedName>
</protein>
<accession>A0AAJ0CCJ9</accession>
<dbReference type="GO" id="GO:0046872">
    <property type="term" value="F:metal ion binding"/>
    <property type="evidence" value="ECO:0007669"/>
    <property type="project" value="UniProtKB-KW"/>
</dbReference>
<feature type="region of interest" description="Disordered" evidence="8">
    <location>
        <begin position="21"/>
        <end position="63"/>
    </location>
</feature>
<gene>
    <name evidence="9" type="ORF">QQS21_011732</name>
</gene>